<dbReference type="InterPro" id="IPR050248">
    <property type="entry name" value="Polysacc_deacetylase_ArnD"/>
</dbReference>
<accession>A0ABP6UIY2</accession>
<comment type="caution">
    <text evidence="2">The sequence shown here is derived from an EMBL/GenBank/DDBJ whole genome shotgun (WGS) entry which is preliminary data.</text>
</comment>
<dbReference type="EMBL" id="BAABCW010000006">
    <property type="protein sequence ID" value="GAA3508333.1"/>
    <property type="molecule type" value="Genomic_DNA"/>
</dbReference>
<gene>
    <name evidence="2" type="ORF">GCM10022393_19160</name>
</gene>
<dbReference type="SUPFAM" id="SSF88713">
    <property type="entry name" value="Glycoside hydrolase/deacetylase"/>
    <property type="match status" value="1"/>
</dbReference>
<protein>
    <submittedName>
        <fullName evidence="2">Polysaccharide deacetylase family protein</fullName>
    </submittedName>
</protein>
<organism evidence="2 3">
    <name type="scientific">Aquimarina addita</name>
    <dbReference type="NCBI Taxonomy" id="870485"/>
    <lineage>
        <taxon>Bacteria</taxon>
        <taxon>Pseudomonadati</taxon>
        <taxon>Bacteroidota</taxon>
        <taxon>Flavobacteriia</taxon>
        <taxon>Flavobacteriales</taxon>
        <taxon>Flavobacteriaceae</taxon>
        <taxon>Aquimarina</taxon>
    </lineage>
</organism>
<evidence type="ECO:0000259" key="1">
    <source>
        <dbReference type="PROSITE" id="PS51677"/>
    </source>
</evidence>
<dbReference type="Proteomes" id="UP001500459">
    <property type="component" value="Unassembled WGS sequence"/>
</dbReference>
<dbReference type="InterPro" id="IPR011330">
    <property type="entry name" value="Glyco_hydro/deAcase_b/a-brl"/>
</dbReference>
<dbReference type="Gene3D" id="3.20.20.370">
    <property type="entry name" value="Glycoside hydrolase/deacetylase"/>
    <property type="match status" value="1"/>
</dbReference>
<evidence type="ECO:0000313" key="3">
    <source>
        <dbReference type="Proteomes" id="UP001500459"/>
    </source>
</evidence>
<dbReference type="InterPro" id="IPR002509">
    <property type="entry name" value="NODB_dom"/>
</dbReference>
<feature type="domain" description="NodB homology" evidence="1">
    <location>
        <begin position="28"/>
        <end position="205"/>
    </location>
</feature>
<dbReference type="CDD" id="cd10917">
    <property type="entry name" value="CE4_NodB_like_6s_7s"/>
    <property type="match status" value="1"/>
</dbReference>
<dbReference type="PROSITE" id="PS51677">
    <property type="entry name" value="NODB"/>
    <property type="match status" value="1"/>
</dbReference>
<dbReference type="Pfam" id="PF01522">
    <property type="entry name" value="Polysacc_deac_1"/>
    <property type="match status" value="1"/>
</dbReference>
<dbReference type="PANTHER" id="PTHR10587">
    <property type="entry name" value="GLYCOSYL TRANSFERASE-RELATED"/>
    <property type="match status" value="1"/>
</dbReference>
<proteinExistence type="predicted"/>
<sequence>MITGYGVLVMKAQYFIRSYSNNPHISNKAVALTFDDGPNEHTVEILKILERYHAKGTFFCIGKQIKEHPEIFKQIIEKGHLVGNHTYGHSKYIDLYGVNRFVNEIRKTDQIIKEFSGKSTLLFRPPYGITNPTVAKALKITKHKVIGWNRRSFDTTIPSESVIFKKITSNLKNGDVILLHDTKKITAAVLEQLLLFLQQNNVTTVMIDELFSIQAYE</sequence>
<reference evidence="3" key="1">
    <citation type="journal article" date="2019" name="Int. J. Syst. Evol. Microbiol.">
        <title>The Global Catalogue of Microorganisms (GCM) 10K type strain sequencing project: providing services to taxonomists for standard genome sequencing and annotation.</title>
        <authorList>
            <consortium name="The Broad Institute Genomics Platform"/>
            <consortium name="The Broad Institute Genome Sequencing Center for Infectious Disease"/>
            <person name="Wu L."/>
            <person name="Ma J."/>
        </authorList>
    </citation>
    <scope>NUCLEOTIDE SEQUENCE [LARGE SCALE GENOMIC DNA]</scope>
    <source>
        <strain evidence="3">JCM 17106</strain>
    </source>
</reference>
<keyword evidence="3" id="KW-1185">Reference proteome</keyword>
<evidence type="ECO:0000313" key="2">
    <source>
        <dbReference type="EMBL" id="GAA3508333.1"/>
    </source>
</evidence>
<name>A0ABP6UIY2_9FLAO</name>